<dbReference type="Proteomes" id="UP001262582">
    <property type="component" value="Unassembled WGS sequence"/>
</dbReference>
<dbReference type="RefSeq" id="WP_311504380.1">
    <property type="nucleotide sequence ID" value="NZ_JAVRHK010000015.1"/>
</dbReference>
<proteinExistence type="predicted"/>
<keyword evidence="1" id="KW-0472">Membrane</keyword>
<name>A0ABU3D932_9FLAO</name>
<reference evidence="2 3" key="1">
    <citation type="submission" date="2023-09" db="EMBL/GenBank/DDBJ databases">
        <authorList>
            <person name="Rey-Velasco X."/>
        </authorList>
    </citation>
    <scope>NUCLEOTIDE SEQUENCE [LARGE SCALE GENOMIC DNA]</scope>
    <source>
        <strain evidence="2 3">F117</strain>
    </source>
</reference>
<sequence>MELGKVEKLIKKYEEGKTSLAEEQQIKNYFSHHDVPAHLEPYGWMFNYTAAAKTETFHREIPPVGKSQKKNYLWMSIAATIVLAIGIFIYQEKDNNSGLNKMGMTSEQEMAYNQAKQTLLMVSGYMNEGKEELVYIKEFNKTANKYINLK</sequence>
<feature type="transmembrane region" description="Helical" evidence="1">
    <location>
        <begin position="72"/>
        <end position="90"/>
    </location>
</feature>
<keyword evidence="3" id="KW-1185">Reference proteome</keyword>
<keyword evidence="1" id="KW-1133">Transmembrane helix</keyword>
<keyword evidence="1" id="KW-0812">Transmembrane</keyword>
<evidence type="ECO:0000256" key="1">
    <source>
        <dbReference type="SAM" id="Phobius"/>
    </source>
</evidence>
<accession>A0ABU3D932</accession>
<evidence type="ECO:0000313" key="3">
    <source>
        <dbReference type="Proteomes" id="UP001262582"/>
    </source>
</evidence>
<protein>
    <submittedName>
        <fullName evidence="2">Uncharacterized protein</fullName>
    </submittedName>
</protein>
<gene>
    <name evidence="2" type="ORF">RM539_15780</name>
</gene>
<evidence type="ECO:0000313" key="2">
    <source>
        <dbReference type="EMBL" id="MDT0678042.1"/>
    </source>
</evidence>
<organism evidence="2 3">
    <name type="scientific">Autumnicola musiva</name>
    <dbReference type="NCBI Taxonomy" id="3075589"/>
    <lineage>
        <taxon>Bacteria</taxon>
        <taxon>Pseudomonadati</taxon>
        <taxon>Bacteroidota</taxon>
        <taxon>Flavobacteriia</taxon>
        <taxon>Flavobacteriales</taxon>
        <taxon>Flavobacteriaceae</taxon>
        <taxon>Autumnicola</taxon>
    </lineage>
</organism>
<dbReference type="EMBL" id="JAVRHK010000015">
    <property type="protein sequence ID" value="MDT0678042.1"/>
    <property type="molecule type" value="Genomic_DNA"/>
</dbReference>
<comment type="caution">
    <text evidence="2">The sequence shown here is derived from an EMBL/GenBank/DDBJ whole genome shotgun (WGS) entry which is preliminary data.</text>
</comment>